<evidence type="ECO:0000313" key="1">
    <source>
        <dbReference type="EMBL" id="GAN12900.1"/>
    </source>
</evidence>
<gene>
    <name evidence="1" type="ORF">SP6_14_00560</name>
</gene>
<dbReference type="AlphaFoldDB" id="A0A0C9M0Q6"/>
<evidence type="ECO:0000313" key="2">
    <source>
        <dbReference type="Proteomes" id="UP000032025"/>
    </source>
</evidence>
<organism evidence="1 2">
    <name type="scientific">Sphingomonas paucimobilis NBRC 13935</name>
    <dbReference type="NCBI Taxonomy" id="1219050"/>
    <lineage>
        <taxon>Bacteria</taxon>
        <taxon>Pseudomonadati</taxon>
        <taxon>Pseudomonadota</taxon>
        <taxon>Alphaproteobacteria</taxon>
        <taxon>Sphingomonadales</taxon>
        <taxon>Sphingomonadaceae</taxon>
        <taxon>Sphingomonas</taxon>
    </lineage>
</organism>
<dbReference type="GeneID" id="78529345"/>
<reference evidence="1 2" key="1">
    <citation type="submission" date="2014-08" db="EMBL/GenBank/DDBJ databases">
        <title>Whole genome shotgun sequence of Sphingomonas paucimobilis NBRC 13935.</title>
        <authorList>
            <person name="Hosoyama A."/>
            <person name="Hashimoto M."/>
            <person name="Hosoyama Y."/>
            <person name="Noguchi M."/>
            <person name="Uohara A."/>
            <person name="Ohji S."/>
            <person name="Katano-Makiyama Y."/>
            <person name="Ichikawa N."/>
            <person name="Kimura A."/>
            <person name="Yamazoe A."/>
            <person name="Fujita N."/>
        </authorList>
    </citation>
    <scope>NUCLEOTIDE SEQUENCE [LARGE SCALE GENOMIC DNA]</scope>
    <source>
        <strain evidence="1 2">NBRC 13935</strain>
    </source>
</reference>
<dbReference type="RefSeq" id="WP_007403481.1">
    <property type="nucleotide sequence ID" value="NZ_BBJS01000014.1"/>
</dbReference>
<name>A0A0C9M0Q6_SPHPI</name>
<protein>
    <submittedName>
        <fullName evidence="1">DNA, contig: SP614</fullName>
    </submittedName>
</protein>
<dbReference type="Proteomes" id="UP000032025">
    <property type="component" value="Unassembled WGS sequence"/>
</dbReference>
<accession>A0A0C9M0Q6</accession>
<proteinExistence type="predicted"/>
<sequence>MEWIKVLAIVAMVYGVWAAYRSLGAPVLHDGNRYFRQPDGSFRRWYGGRKFTAAELGETEQA</sequence>
<comment type="caution">
    <text evidence="1">The sequence shown here is derived from an EMBL/GenBank/DDBJ whole genome shotgun (WGS) entry which is preliminary data.</text>
</comment>
<dbReference type="EMBL" id="BBJS01000014">
    <property type="protein sequence ID" value="GAN12900.1"/>
    <property type="molecule type" value="Genomic_DNA"/>
</dbReference>
<keyword evidence="2" id="KW-1185">Reference proteome</keyword>